<feature type="transmembrane region" description="Helical" evidence="6">
    <location>
        <begin position="633"/>
        <end position="659"/>
    </location>
</feature>
<feature type="transmembrane region" description="Helical" evidence="6">
    <location>
        <begin position="276"/>
        <end position="300"/>
    </location>
</feature>
<dbReference type="PANTHER" id="PTHR30294:SF29">
    <property type="entry name" value="MULTIDRUG ABC TRANSPORTER PERMEASE YBHS-RELATED"/>
    <property type="match status" value="1"/>
</dbReference>
<keyword evidence="3 6" id="KW-0812">Transmembrane</keyword>
<sequence length="756" mass="81040">MKRFCALLAKDLRLFFRRSGVVSLALSLVLLGALALGGGDLSRGAYVEPFPIAVRDEDQTLMSASLIGQMKQVELFSEIIDGGNATDASLMDRGAAAVVTIPKDFFYDLYTMEPVTVELVLNEEMPLESSLIRAVFTSVMDIIAANESVHLAVYEFCYGPLDQQEQTQLWEEFSNRLLRDALGRQLVFDTERMAADTADTVQSALRLCALSMLCLFFPMASVQAVPAERDTGLLARYRAAGGSMLPFLLAKLVTGLLLTLPTLAVVLVLFCRDILLQALLTVLLVYVGAWGVLLILAVTAKDGAAAQRRGNVFLLLNLLAGGAVYPLPLLPDWLHGAARLTLPYQLTVGLETGPSPALLWPLALGVGGLLWSWQRLERSLAVDRRSRSGRELPLPPGRWAGPTALKSRAMSGGFLGMAVLCAVALLCGAVSRHVTGDSTPAALAVAVVQEDQSPEANDLLERLERVEGLALHPVERSETASVLRWGDAEGVLTIGEGYGTALAEGESLPLSYESAAAAASNQAAREIVAGQVTAQRARLRGLDDAERLLERPLTDEEKTALLAAMDQRYEDLPPLYAVTAGDGAAAPWSATAPPLGGTLLLILFTLLTWGAWMARPDAVRVEQRMTSVHGGRIVSYGTDLLSLWLTGAVVGGLSLWSLGAAPADWLSMGAYVLVVGAVVRALTRLAGVGGRVDLLAPFLALITSLLGGCFCPLDQFSPWLERLSWLTPQGLALQGRWLVLLAATVVFLWLGRPKTQ</sequence>
<dbReference type="GO" id="GO:0140359">
    <property type="term" value="F:ABC-type transporter activity"/>
    <property type="evidence" value="ECO:0007669"/>
    <property type="project" value="InterPro"/>
</dbReference>
<dbReference type="PANTHER" id="PTHR30294">
    <property type="entry name" value="MEMBRANE COMPONENT OF ABC TRANSPORTER YHHJ-RELATED"/>
    <property type="match status" value="1"/>
</dbReference>
<name>A0A9D1JUI4_9FIRM</name>
<organism evidence="8 9">
    <name type="scientific">Candidatus Avoscillospira avistercoris</name>
    <dbReference type="NCBI Taxonomy" id="2840707"/>
    <lineage>
        <taxon>Bacteria</taxon>
        <taxon>Bacillati</taxon>
        <taxon>Bacillota</taxon>
        <taxon>Clostridia</taxon>
        <taxon>Eubacteriales</taxon>
        <taxon>Oscillospiraceae</taxon>
        <taxon>Oscillospiraceae incertae sedis</taxon>
        <taxon>Candidatus Avoscillospira</taxon>
    </lineage>
</organism>
<keyword evidence="4 6" id="KW-1133">Transmembrane helix</keyword>
<keyword evidence="5 6" id="KW-0472">Membrane</keyword>
<evidence type="ECO:0000256" key="3">
    <source>
        <dbReference type="ARBA" id="ARBA00022692"/>
    </source>
</evidence>
<dbReference type="Proteomes" id="UP000886741">
    <property type="component" value="Unassembled WGS sequence"/>
</dbReference>
<comment type="subcellular location">
    <subcellularLocation>
        <location evidence="1">Cell membrane</location>
        <topology evidence="1">Multi-pass membrane protein</topology>
    </subcellularLocation>
</comment>
<reference evidence="8" key="2">
    <citation type="journal article" date="2021" name="PeerJ">
        <title>Extensive microbial diversity within the chicken gut microbiome revealed by metagenomics and culture.</title>
        <authorList>
            <person name="Gilroy R."/>
            <person name="Ravi A."/>
            <person name="Getino M."/>
            <person name="Pursley I."/>
            <person name="Horton D.L."/>
            <person name="Alikhan N.F."/>
            <person name="Baker D."/>
            <person name="Gharbi K."/>
            <person name="Hall N."/>
            <person name="Watson M."/>
            <person name="Adriaenssens E.M."/>
            <person name="Foster-Nyarko E."/>
            <person name="Jarju S."/>
            <person name="Secka A."/>
            <person name="Antonio M."/>
            <person name="Oren A."/>
            <person name="Chaudhuri R.R."/>
            <person name="La Ragione R."/>
            <person name="Hildebrand F."/>
            <person name="Pallen M.J."/>
        </authorList>
    </citation>
    <scope>NUCLEOTIDE SEQUENCE</scope>
    <source>
        <strain evidence="8">ChiBcec16-1751</strain>
    </source>
</reference>
<feature type="transmembrane region" description="Helical" evidence="6">
    <location>
        <begin position="595"/>
        <end position="612"/>
    </location>
</feature>
<feature type="transmembrane region" description="Helical" evidence="6">
    <location>
        <begin position="204"/>
        <end position="227"/>
    </location>
</feature>
<reference evidence="8" key="1">
    <citation type="submission" date="2020-10" db="EMBL/GenBank/DDBJ databases">
        <authorList>
            <person name="Gilroy R."/>
        </authorList>
    </citation>
    <scope>NUCLEOTIDE SEQUENCE</scope>
    <source>
        <strain evidence="8">ChiBcec16-1751</strain>
    </source>
</reference>
<dbReference type="InterPro" id="IPR013525">
    <property type="entry name" value="ABC2_TM"/>
</dbReference>
<feature type="transmembrane region" description="Helical" evidence="6">
    <location>
        <begin position="358"/>
        <end position="376"/>
    </location>
</feature>
<gene>
    <name evidence="8" type="ORF">IAA83_10605</name>
</gene>
<feature type="transmembrane region" description="Helical" evidence="6">
    <location>
        <begin position="412"/>
        <end position="431"/>
    </location>
</feature>
<evidence type="ECO:0000256" key="5">
    <source>
        <dbReference type="ARBA" id="ARBA00023136"/>
    </source>
</evidence>
<keyword evidence="2" id="KW-1003">Cell membrane</keyword>
<evidence type="ECO:0000313" key="8">
    <source>
        <dbReference type="EMBL" id="HIS65798.1"/>
    </source>
</evidence>
<dbReference type="Gene3D" id="3.40.1710.10">
    <property type="entry name" value="abc type-2 transporter like domain"/>
    <property type="match status" value="2"/>
</dbReference>
<dbReference type="GO" id="GO:0005886">
    <property type="term" value="C:plasma membrane"/>
    <property type="evidence" value="ECO:0007669"/>
    <property type="project" value="UniProtKB-SubCell"/>
</dbReference>
<evidence type="ECO:0000256" key="2">
    <source>
        <dbReference type="ARBA" id="ARBA00022475"/>
    </source>
</evidence>
<evidence type="ECO:0000256" key="4">
    <source>
        <dbReference type="ARBA" id="ARBA00022989"/>
    </source>
</evidence>
<feature type="transmembrane region" description="Helical" evidence="6">
    <location>
        <begin position="694"/>
        <end position="713"/>
    </location>
</feature>
<dbReference type="EMBL" id="DVJJ01000163">
    <property type="protein sequence ID" value="HIS65798.1"/>
    <property type="molecule type" value="Genomic_DNA"/>
</dbReference>
<feature type="transmembrane region" description="Helical" evidence="6">
    <location>
        <begin position="665"/>
        <end position="682"/>
    </location>
</feature>
<comment type="caution">
    <text evidence="8">The sequence shown here is derived from an EMBL/GenBank/DDBJ whole genome shotgun (WGS) entry which is preliminary data.</text>
</comment>
<evidence type="ECO:0000256" key="1">
    <source>
        <dbReference type="ARBA" id="ARBA00004651"/>
    </source>
</evidence>
<proteinExistence type="predicted"/>
<evidence type="ECO:0000256" key="6">
    <source>
        <dbReference type="SAM" id="Phobius"/>
    </source>
</evidence>
<feature type="transmembrane region" description="Helical" evidence="6">
    <location>
        <begin position="312"/>
        <end position="330"/>
    </location>
</feature>
<evidence type="ECO:0000259" key="7">
    <source>
        <dbReference type="Pfam" id="PF12698"/>
    </source>
</evidence>
<feature type="transmembrane region" description="Helical" evidence="6">
    <location>
        <begin position="733"/>
        <end position="751"/>
    </location>
</feature>
<dbReference type="AlphaFoldDB" id="A0A9D1JUI4"/>
<evidence type="ECO:0000313" key="9">
    <source>
        <dbReference type="Proteomes" id="UP000886741"/>
    </source>
</evidence>
<dbReference type="Pfam" id="PF12698">
    <property type="entry name" value="ABC2_membrane_3"/>
    <property type="match status" value="1"/>
</dbReference>
<feature type="domain" description="ABC-2 type transporter transmembrane" evidence="7">
    <location>
        <begin position="26"/>
        <end position="360"/>
    </location>
</feature>
<feature type="transmembrane region" description="Helical" evidence="6">
    <location>
        <begin position="248"/>
        <end position="270"/>
    </location>
</feature>
<accession>A0A9D1JUI4</accession>
<protein>
    <submittedName>
        <fullName evidence="8">ABC transporter permease</fullName>
    </submittedName>
</protein>
<dbReference type="InterPro" id="IPR051449">
    <property type="entry name" value="ABC-2_transporter_component"/>
</dbReference>